<dbReference type="SUPFAM" id="SSF46785">
    <property type="entry name" value="Winged helix' DNA-binding domain"/>
    <property type="match status" value="1"/>
</dbReference>
<reference evidence="4 5" key="1">
    <citation type="submission" date="2016-10" db="EMBL/GenBank/DDBJ databases">
        <title>Genome sequence of Streptomyces gilvigriseus MUSC 26.</title>
        <authorList>
            <person name="Lee L.-H."/>
            <person name="Ser H.-L."/>
        </authorList>
    </citation>
    <scope>NUCLEOTIDE SEQUENCE [LARGE SCALE GENOMIC DNA]</scope>
    <source>
        <strain evidence="4 5">MUSC 26</strain>
    </source>
</reference>
<dbReference type="EMBL" id="MLCF01000051">
    <property type="protein sequence ID" value="OIV37505.1"/>
    <property type="molecule type" value="Genomic_DNA"/>
</dbReference>
<dbReference type="STRING" id="1428644.BIV57_10720"/>
<evidence type="ECO:0000313" key="5">
    <source>
        <dbReference type="Proteomes" id="UP000243342"/>
    </source>
</evidence>
<accession>A0A1J7BVK7</accession>
<dbReference type="OrthoDB" id="273614at2"/>
<dbReference type="InterPro" id="IPR000182">
    <property type="entry name" value="GNAT_dom"/>
</dbReference>
<dbReference type="SUPFAM" id="SSF55729">
    <property type="entry name" value="Acyl-CoA N-acyltransferases (Nat)"/>
    <property type="match status" value="1"/>
</dbReference>
<gene>
    <name evidence="4" type="ORF">BIV57_10720</name>
</gene>
<dbReference type="PANTHER" id="PTHR13947">
    <property type="entry name" value="GNAT FAMILY N-ACETYLTRANSFERASE"/>
    <property type="match status" value="1"/>
</dbReference>
<name>A0A1J7BVK7_9ACTN</name>
<comment type="caution">
    <text evidence="4">The sequence shown here is derived from an EMBL/GenBank/DDBJ whole genome shotgun (WGS) entry which is preliminary data.</text>
</comment>
<protein>
    <recommendedName>
        <fullName evidence="6">MarR family transcriptional regulator</fullName>
    </recommendedName>
</protein>
<dbReference type="Gene3D" id="3.40.630.30">
    <property type="match status" value="1"/>
</dbReference>
<evidence type="ECO:0000313" key="4">
    <source>
        <dbReference type="EMBL" id="OIV37505.1"/>
    </source>
</evidence>
<dbReference type="SMART" id="SM00347">
    <property type="entry name" value="HTH_MARR"/>
    <property type="match status" value="1"/>
</dbReference>
<dbReference type="InterPro" id="IPR000835">
    <property type="entry name" value="HTH_MarR-typ"/>
</dbReference>
<feature type="domain" description="HTH marR-type" evidence="2">
    <location>
        <begin position="1"/>
        <end position="141"/>
    </location>
</feature>
<dbReference type="PROSITE" id="PS51186">
    <property type="entry name" value="GNAT"/>
    <property type="match status" value="1"/>
</dbReference>
<sequence>MNAADPRSVARIRDFNRYWTRTIGVLDEGHLHTPYNLSECRVLYEIAAAGSDIGTTVLREALGLDAGQLSRILARFEREKLVTRGPDPDDGRRQTVRLTAAGRRLQDHHDALADAANAELLDRIPERERPEVLAAMDVIRTALDPSAAAGALVIRPPRPGDLGWTVQANAAVYHDQFGWNDDYEALVARIVADYAADHHPRREACWIAELDGRNVGCVFCVGDHGDPTGTTARLRLLLVAPEARGHGVGRRLVEECVRFARDADYTEMVLWTNSVLGSARRIYQAIGFRLEAEEPHVSFGKQLVGQTWRLKLR</sequence>
<dbReference type="InterPro" id="IPR050769">
    <property type="entry name" value="NAT_camello-type"/>
</dbReference>
<dbReference type="Pfam" id="PF12802">
    <property type="entry name" value="MarR_2"/>
    <property type="match status" value="1"/>
</dbReference>
<organism evidence="4 5">
    <name type="scientific">Mangrovactinospora gilvigrisea</name>
    <dbReference type="NCBI Taxonomy" id="1428644"/>
    <lineage>
        <taxon>Bacteria</taxon>
        <taxon>Bacillati</taxon>
        <taxon>Actinomycetota</taxon>
        <taxon>Actinomycetes</taxon>
        <taxon>Kitasatosporales</taxon>
        <taxon>Streptomycetaceae</taxon>
        <taxon>Mangrovactinospora</taxon>
    </lineage>
</organism>
<evidence type="ECO:0000259" key="3">
    <source>
        <dbReference type="PROSITE" id="PS51186"/>
    </source>
</evidence>
<keyword evidence="5" id="KW-1185">Reference proteome</keyword>
<dbReference type="InterPro" id="IPR016181">
    <property type="entry name" value="Acyl_CoA_acyltransferase"/>
</dbReference>
<evidence type="ECO:0008006" key="6">
    <source>
        <dbReference type="Google" id="ProtNLM"/>
    </source>
</evidence>
<dbReference type="Gene3D" id="1.10.10.10">
    <property type="entry name" value="Winged helix-like DNA-binding domain superfamily/Winged helix DNA-binding domain"/>
    <property type="match status" value="1"/>
</dbReference>
<dbReference type="InterPro" id="IPR036390">
    <property type="entry name" value="WH_DNA-bd_sf"/>
</dbReference>
<proteinExistence type="predicted"/>
<dbReference type="InterPro" id="IPR036388">
    <property type="entry name" value="WH-like_DNA-bd_sf"/>
</dbReference>
<dbReference type="Pfam" id="PF00583">
    <property type="entry name" value="Acetyltransf_1"/>
    <property type="match status" value="1"/>
</dbReference>
<dbReference type="Proteomes" id="UP000243342">
    <property type="component" value="Unassembled WGS sequence"/>
</dbReference>
<feature type="domain" description="N-acetyltransferase" evidence="3">
    <location>
        <begin position="152"/>
        <end position="313"/>
    </location>
</feature>
<dbReference type="RefSeq" id="WP_071656540.1">
    <property type="nucleotide sequence ID" value="NZ_MLCF01000051.1"/>
</dbReference>
<evidence type="ECO:0000259" key="2">
    <source>
        <dbReference type="PROSITE" id="PS50995"/>
    </source>
</evidence>
<dbReference type="CDD" id="cd04301">
    <property type="entry name" value="NAT_SF"/>
    <property type="match status" value="1"/>
</dbReference>
<evidence type="ECO:0000256" key="1">
    <source>
        <dbReference type="ARBA" id="ARBA00022679"/>
    </source>
</evidence>
<dbReference type="GO" id="GO:0003700">
    <property type="term" value="F:DNA-binding transcription factor activity"/>
    <property type="evidence" value="ECO:0007669"/>
    <property type="project" value="InterPro"/>
</dbReference>
<dbReference type="AlphaFoldDB" id="A0A1J7BVK7"/>
<dbReference type="PANTHER" id="PTHR13947:SF37">
    <property type="entry name" value="LD18367P"/>
    <property type="match status" value="1"/>
</dbReference>
<dbReference type="GO" id="GO:0008080">
    <property type="term" value="F:N-acetyltransferase activity"/>
    <property type="evidence" value="ECO:0007669"/>
    <property type="project" value="InterPro"/>
</dbReference>
<keyword evidence="1" id="KW-0808">Transferase</keyword>
<dbReference type="PROSITE" id="PS50995">
    <property type="entry name" value="HTH_MARR_2"/>
    <property type="match status" value="1"/>
</dbReference>